<dbReference type="InterPro" id="IPR002509">
    <property type="entry name" value="NODB_dom"/>
</dbReference>
<dbReference type="GO" id="GO:0005975">
    <property type="term" value="P:carbohydrate metabolic process"/>
    <property type="evidence" value="ECO:0007669"/>
    <property type="project" value="InterPro"/>
</dbReference>
<evidence type="ECO:0000313" key="4">
    <source>
        <dbReference type="EMBL" id="KRL22179.1"/>
    </source>
</evidence>
<dbReference type="GO" id="GO:0016810">
    <property type="term" value="F:hydrolase activity, acting on carbon-nitrogen (but not peptide) bonds"/>
    <property type="evidence" value="ECO:0007669"/>
    <property type="project" value="InterPro"/>
</dbReference>
<comment type="caution">
    <text evidence="4">The sequence shown here is derived from an EMBL/GenBank/DDBJ whole genome shotgun (WGS) entry which is preliminary data.</text>
</comment>
<dbReference type="SUPFAM" id="SSF88713">
    <property type="entry name" value="Glycoside hydrolase/deacetylase"/>
    <property type="match status" value="1"/>
</dbReference>
<evidence type="ECO:0000256" key="1">
    <source>
        <dbReference type="ARBA" id="ARBA00004613"/>
    </source>
</evidence>
<dbReference type="InterPro" id="IPR051398">
    <property type="entry name" value="Polysacch_Deacetylase"/>
</dbReference>
<feature type="domain" description="NodB homology" evidence="3">
    <location>
        <begin position="122"/>
        <end position="295"/>
    </location>
</feature>
<protein>
    <submittedName>
        <fullName evidence="4">Polysaccharide deacetylase</fullName>
    </submittedName>
</protein>
<keyword evidence="5" id="KW-1185">Reference proteome</keyword>
<dbReference type="Gene3D" id="3.20.20.370">
    <property type="entry name" value="Glycoside hydrolase/deacetylase"/>
    <property type="match status" value="1"/>
</dbReference>
<organism evidence="4 5">
    <name type="scientific">Lentilactobacillus kisonensis DSM 19906 = JCM 15041</name>
    <dbReference type="NCBI Taxonomy" id="1423766"/>
    <lineage>
        <taxon>Bacteria</taxon>
        <taxon>Bacillati</taxon>
        <taxon>Bacillota</taxon>
        <taxon>Bacilli</taxon>
        <taxon>Lactobacillales</taxon>
        <taxon>Lactobacillaceae</taxon>
        <taxon>Lentilactobacillus</taxon>
    </lineage>
</organism>
<accession>A0A0R1NZ29</accession>
<keyword evidence="2" id="KW-0732">Signal</keyword>
<dbReference type="PANTHER" id="PTHR34216">
    <property type="match status" value="1"/>
</dbReference>
<dbReference type="RefSeq" id="WP_056949333.1">
    <property type="nucleotide sequence ID" value="NZ_AZEB01000009.1"/>
</dbReference>
<dbReference type="Pfam" id="PF01522">
    <property type="entry name" value="Polysacc_deac_1"/>
    <property type="match status" value="1"/>
</dbReference>
<dbReference type="EMBL" id="AZEB01000009">
    <property type="protein sequence ID" value="KRL22179.1"/>
    <property type="molecule type" value="Genomic_DNA"/>
</dbReference>
<dbReference type="PROSITE" id="PS51677">
    <property type="entry name" value="NODB"/>
    <property type="match status" value="1"/>
</dbReference>
<proteinExistence type="predicted"/>
<evidence type="ECO:0000313" key="5">
    <source>
        <dbReference type="Proteomes" id="UP000051439"/>
    </source>
</evidence>
<evidence type="ECO:0000259" key="3">
    <source>
        <dbReference type="PROSITE" id="PS51677"/>
    </source>
</evidence>
<dbReference type="PANTHER" id="PTHR34216:SF3">
    <property type="entry name" value="POLY-BETA-1,6-N-ACETYL-D-GLUCOSAMINE N-DEACETYLASE"/>
    <property type="match status" value="1"/>
</dbReference>
<gene>
    <name evidence="4" type="ORF">FC98_GL002797</name>
</gene>
<comment type="subcellular location">
    <subcellularLocation>
        <location evidence="1">Secreted</location>
    </subcellularLocation>
</comment>
<name>A0A0R1NZ29_9LACO</name>
<dbReference type="GO" id="GO:0005576">
    <property type="term" value="C:extracellular region"/>
    <property type="evidence" value="ECO:0007669"/>
    <property type="project" value="UniProtKB-SubCell"/>
</dbReference>
<dbReference type="AlphaFoldDB" id="A0A0R1NZ29"/>
<dbReference type="InterPro" id="IPR011330">
    <property type="entry name" value="Glyco_hydro/deAcase_b/a-brl"/>
</dbReference>
<dbReference type="PATRIC" id="fig|1423766.4.peg.2927"/>
<sequence>MSKTSRKWILTGLITVFLALLAISTHHNIEYELGNRPSYAISSHDDHIKNGVMVLCYHRILSSNQMVRFDENVSPNSQFHDFNVNLPEFKKQMNYLQAHHIKVISMPELIEKVNDHEPIRGKSVVITFDDIDRTMIDNAFPVLLKHHYPFTDSIITGNTGWYKQGTKLATWPAILKMKKQAGNLVTFGVHTNRMHYLVDNGTPVFNLPRNYTRFKHDYATSQEVLKEKIGYQSPIFTYPYGSGTPQIQKFLDEQRRLKVVLTLNDGIVTSHSNLKQTPRVIVNTSSWPSIKRWLV</sequence>
<evidence type="ECO:0000256" key="2">
    <source>
        <dbReference type="ARBA" id="ARBA00022729"/>
    </source>
</evidence>
<reference evidence="4 5" key="1">
    <citation type="journal article" date="2015" name="Genome Announc.">
        <title>Expanding the biotechnology potential of lactobacilli through comparative genomics of 213 strains and associated genera.</title>
        <authorList>
            <person name="Sun Z."/>
            <person name="Harris H.M."/>
            <person name="McCann A."/>
            <person name="Guo C."/>
            <person name="Argimon S."/>
            <person name="Zhang W."/>
            <person name="Yang X."/>
            <person name="Jeffery I.B."/>
            <person name="Cooney J.C."/>
            <person name="Kagawa T.F."/>
            <person name="Liu W."/>
            <person name="Song Y."/>
            <person name="Salvetti E."/>
            <person name="Wrobel A."/>
            <person name="Rasinkangas P."/>
            <person name="Parkhill J."/>
            <person name="Rea M.C."/>
            <person name="O'Sullivan O."/>
            <person name="Ritari J."/>
            <person name="Douillard F.P."/>
            <person name="Paul Ross R."/>
            <person name="Yang R."/>
            <person name="Briner A.E."/>
            <person name="Felis G.E."/>
            <person name="de Vos W.M."/>
            <person name="Barrangou R."/>
            <person name="Klaenhammer T.R."/>
            <person name="Caufield P.W."/>
            <person name="Cui Y."/>
            <person name="Zhang H."/>
            <person name="O'Toole P.W."/>
        </authorList>
    </citation>
    <scope>NUCLEOTIDE SEQUENCE [LARGE SCALE GENOMIC DNA]</scope>
    <source>
        <strain evidence="4 5">DSM 19906</strain>
    </source>
</reference>
<dbReference type="Proteomes" id="UP000051439">
    <property type="component" value="Unassembled WGS sequence"/>
</dbReference>